<keyword evidence="1" id="KW-0812">Transmembrane</keyword>
<dbReference type="Proteomes" id="UP000727993">
    <property type="component" value="Unassembled WGS sequence"/>
</dbReference>
<keyword evidence="1" id="KW-1133">Transmembrane helix</keyword>
<keyword evidence="1" id="KW-0472">Membrane</keyword>
<reference evidence="2 3" key="1">
    <citation type="submission" date="2020-10" db="EMBL/GenBank/DDBJ databases">
        <title>Connecting structure to function with the recovery of over 1000 high-quality activated sludge metagenome-assembled genomes encoding full-length rRNA genes using long-read sequencing.</title>
        <authorList>
            <person name="Singleton C.M."/>
            <person name="Petriglieri F."/>
            <person name="Kristensen J.M."/>
            <person name="Kirkegaard R.H."/>
            <person name="Michaelsen T.Y."/>
            <person name="Andersen M.H."/>
            <person name="Karst S.M."/>
            <person name="Dueholm M.S."/>
            <person name="Nielsen P.H."/>
            <person name="Albertsen M."/>
        </authorList>
    </citation>
    <scope>NUCLEOTIDE SEQUENCE [LARGE SCALE GENOMIC DNA]</scope>
    <source>
        <strain evidence="2">Lyne_18-Q3-R50-59_MAXAC.006</strain>
    </source>
</reference>
<dbReference type="AlphaFoldDB" id="A0A936NA34"/>
<protein>
    <submittedName>
        <fullName evidence="2">Uncharacterized protein</fullName>
    </submittedName>
</protein>
<accession>A0A936NA34</accession>
<organism evidence="2 3">
    <name type="scientific">Candidatus Neomicrothrix subdominans</name>
    <dbReference type="NCBI Taxonomy" id="2954438"/>
    <lineage>
        <taxon>Bacteria</taxon>
        <taxon>Bacillati</taxon>
        <taxon>Actinomycetota</taxon>
        <taxon>Acidimicrobiia</taxon>
        <taxon>Acidimicrobiales</taxon>
        <taxon>Microthrixaceae</taxon>
        <taxon>Candidatus Neomicrothrix</taxon>
    </lineage>
</organism>
<evidence type="ECO:0000313" key="2">
    <source>
        <dbReference type="EMBL" id="MBK9295297.1"/>
    </source>
</evidence>
<comment type="caution">
    <text evidence="2">The sequence shown here is derived from an EMBL/GenBank/DDBJ whole genome shotgun (WGS) entry which is preliminary data.</text>
</comment>
<sequence length="232" mass="24781">MSTTNLKRLIALMIGISTVTAGLFTWRGGQIGSTAAYNDRQSVGEQIDVETAEVDVNIEAARQARQYDRYLADYAVAGGLDSDAEALRSTGQGELADLAERQAAARRAAATQRATDAGVFGPSTLGERSEAATAQPQAFDLEERIDELRVLESTGLGSASDLQPQRWADESSAIRRRIRNLTYWVGLLLSAVVVLTAAEVTVSRRLRLSGLALGSIFLATAWIGGLATGFMS</sequence>
<evidence type="ECO:0000256" key="1">
    <source>
        <dbReference type="SAM" id="Phobius"/>
    </source>
</evidence>
<feature type="transmembrane region" description="Helical" evidence="1">
    <location>
        <begin position="6"/>
        <end position="26"/>
    </location>
</feature>
<dbReference type="EMBL" id="JADJZA010000001">
    <property type="protein sequence ID" value="MBK9295297.1"/>
    <property type="molecule type" value="Genomic_DNA"/>
</dbReference>
<gene>
    <name evidence="2" type="ORF">IPN02_00145</name>
</gene>
<proteinExistence type="predicted"/>
<name>A0A936NA34_9ACTN</name>
<feature type="transmembrane region" description="Helical" evidence="1">
    <location>
        <begin position="210"/>
        <end position="231"/>
    </location>
</feature>
<feature type="transmembrane region" description="Helical" evidence="1">
    <location>
        <begin position="181"/>
        <end position="198"/>
    </location>
</feature>
<evidence type="ECO:0000313" key="3">
    <source>
        <dbReference type="Proteomes" id="UP000727993"/>
    </source>
</evidence>